<evidence type="ECO:0000313" key="1">
    <source>
        <dbReference type="EMBL" id="CAI8592039.1"/>
    </source>
</evidence>
<accession>A0AAV0Z3K3</accession>
<name>A0AAV0Z3K3_VICFA</name>
<proteinExistence type="predicted"/>
<gene>
    <name evidence="1" type="ORF">VFH_I019640</name>
</gene>
<dbReference type="AlphaFoldDB" id="A0AAV0Z3K3"/>
<keyword evidence="2" id="KW-1185">Reference proteome</keyword>
<organism evidence="1 2">
    <name type="scientific">Vicia faba</name>
    <name type="common">Broad bean</name>
    <name type="synonym">Faba vulgaris</name>
    <dbReference type="NCBI Taxonomy" id="3906"/>
    <lineage>
        <taxon>Eukaryota</taxon>
        <taxon>Viridiplantae</taxon>
        <taxon>Streptophyta</taxon>
        <taxon>Embryophyta</taxon>
        <taxon>Tracheophyta</taxon>
        <taxon>Spermatophyta</taxon>
        <taxon>Magnoliopsida</taxon>
        <taxon>eudicotyledons</taxon>
        <taxon>Gunneridae</taxon>
        <taxon>Pentapetalae</taxon>
        <taxon>rosids</taxon>
        <taxon>fabids</taxon>
        <taxon>Fabales</taxon>
        <taxon>Fabaceae</taxon>
        <taxon>Papilionoideae</taxon>
        <taxon>50 kb inversion clade</taxon>
        <taxon>NPAAA clade</taxon>
        <taxon>Hologalegina</taxon>
        <taxon>IRL clade</taxon>
        <taxon>Fabeae</taxon>
        <taxon>Vicia</taxon>
    </lineage>
</organism>
<evidence type="ECO:0000313" key="2">
    <source>
        <dbReference type="Proteomes" id="UP001157006"/>
    </source>
</evidence>
<dbReference type="Proteomes" id="UP001157006">
    <property type="component" value="Chromosome 1S"/>
</dbReference>
<sequence>MDMMIIFRDNKKRPLFYSSFVHMILEINGVVSKEEDLVGASLIMDEYVVSKMRYYRDTTGMYYYLEKYGRKSYDDQIVEPKKDSNDEAGDPSNIGTTSYAYVNVKTLLDVMPQKLLVDISIREDRIMACIDAMAHGSEDNKSRMRENLRAEVKYEILVVEGRMITQIEALKTSVDYLGGNNFIFHHSFVDATTNVSTLVPSGTDVAPHPLSF</sequence>
<reference evidence="1 2" key="1">
    <citation type="submission" date="2023-01" db="EMBL/GenBank/DDBJ databases">
        <authorList>
            <person name="Kreplak J."/>
        </authorList>
    </citation>
    <scope>NUCLEOTIDE SEQUENCE [LARGE SCALE GENOMIC DNA]</scope>
</reference>
<protein>
    <submittedName>
        <fullName evidence="1">Uncharacterized protein</fullName>
    </submittedName>
</protein>
<dbReference type="EMBL" id="OX451735">
    <property type="protein sequence ID" value="CAI8592039.1"/>
    <property type="molecule type" value="Genomic_DNA"/>
</dbReference>